<dbReference type="GO" id="GO:0004070">
    <property type="term" value="F:aspartate carbamoyltransferase activity"/>
    <property type="evidence" value="ECO:0007669"/>
    <property type="project" value="TreeGrafter"/>
</dbReference>
<organism evidence="5 6">
    <name type="scientific">Schistosoma margrebowiei</name>
    <dbReference type="NCBI Taxonomy" id="48269"/>
    <lineage>
        <taxon>Eukaryota</taxon>
        <taxon>Metazoa</taxon>
        <taxon>Spiralia</taxon>
        <taxon>Lophotrochozoa</taxon>
        <taxon>Platyhelminthes</taxon>
        <taxon>Trematoda</taxon>
        <taxon>Digenea</taxon>
        <taxon>Strigeidida</taxon>
        <taxon>Schistosomatoidea</taxon>
        <taxon>Schistosomatidae</taxon>
        <taxon>Schistosoma</taxon>
    </lineage>
</organism>
<gene>
    <name evidence="5" type="ORF">SMRZ_LOCUS15660</name>
</gene>
<dbReference type="GO" id="GO:0005829">
    <property type="term" value="C:cytosol"/>
    <property type="evidence" value="ECO:0007669"/>
    <property type="project" value="TreeGrafter"/>
</dbReference>
<dbReference type="STRING" id="48269.A0A183MHY5"/>
<dbReference type="AlphaFoldDB" id="A0A183MHY5"/>
<dbReference type="Gene3D" id="3.40.50.20">
    <property type="match status" value="1"/>
</dbReference>
<dbReference type="SUPFAM" id="SSF52440">
    <property type="entry name" value="PreATP-grasp domain"/>
    <property type="match status" value="1"/>
</dbReference>
<proteinExistence type="predicted"/>
<dbReference type="Proteomes" id="UP000277204">
    <property type="component" value="Unassembled WGS sequence"/>
</dbReference>
<dbReference type="InterPro" id="IPR058047">
    <property type="entry name" value="CPSase_preATP-grasp"/>
</dbReference>
<evidence type="ECO:0000313" key="5">
    <source>
        <dbReference type="EMBL" id="VDP18852.1"/>
    </source>
</evidence>
<evidence type="ECO:0000313" key="6">
    <source>
        <dbReference type="Proteomes" id="UP000277204"/>
    </source>
</evidence>
<keyword evidence="3" id="KW-0067">ATP-binding</keyword>
<evidence type="ECO:0000256" key="2">
    <source>
        <dbReference type="ARBA" id="ARBA00022741"/>
    </source>
</evidence>
<dbReference type="Pfam" id="PF25596">
    <property type="entry name" value="CPSase_L_D1"/>
    <property type="match status" value="1"/>
</dbReference>
<feature type="domain" description="Carbamoyl phosphate synthase preATP-grasp" evidence="4">
    <location>
        <begin position="14"/>
        <end position="67"/>
    </location>
</feature>
<protein>
    <recommendedName>
        <fullName evidence="4">Carbamoyl phosphate synthase preATP-grasp domain-containing protein</fullName>
    </recommendedName>
</protein>
<name>A0A183MHY5_9TREM</name>
<dbReference type="PANTHER" id="PTHR11405:SF5">
    <property type="entry name" value="CAD PROTEIN"/>
    <property type="match status" value="1"/>
</dbReference>
<sequence length="284" mass="31491">MGSLCSSMSGNRRKASIVVLGSGVYRIGSSAEFDWCAVGYVKELRRLGSKTVIINCNPETESTEFDIDIGHIQSVCNTNVHLTATNVKFCNSYSTESSINNDHLSLSTILKDSVESYNSSALSETQNPCKTTVSNQSIFQISHFIVPDMAFPNDPPISDEIPCKSEKNMLNEPSHVRKPDVVLINADISNDPLLCNDILNKFQETKSEESSLDIIPNIICRHNAFVSFGKLVQCETQVLNNLDFDCNSDDFISTAVYPYHKNTSNTCFNQCEKYILNEATSLIT</sequence>
<keyword evidence="1" id="KW-0436">Ligase</keyword>
<dbReference type="GO" id="GO:0019240">
    <property type="term" value="P:citrulline biosynthetic process"/>
    <property type="evidence" value="ECO:0007669"/>
    <property type="project" value="TreeGrafter"/>
</dbReference>
<accession>A0A183MHY5</accession>
<evidence type="ECO:0000256" key="1">
    <source>
        <dbReference type="ARBA" id="ARBA00022598"/>
    </source>
</evidence>
<dbReference type="GO" id="GO:0005524">
    <property type="term" value="F:ATP binding"/>
    <property type="evidence" value="ECO:0007669"/>
    <property type="project" value="UniProtKB-KW"/>
</dbReference>
<reference evidence="5 6" key="1">
    <citation type="submission" date="2018-11" db="EMBL/GenBank/DDBJ databases">
        <authorList>
            <consortium name="Pathogen Informatics"/>
        </authorList>
    </citation>
    <scope>NUCLEOTIDE SEQUENCE [LARGE SCALE GENOMIC DNA]</scope>
    <source>
        <strain evidence="5 6">Zambia</strain>
    </source>
</reference>
<dbReference type="GO" id="GO:0006207">
    <property type="term" value="P:'de novo' pyrimidine nucleobase biosynthetic process"/>
    <property type="evidence" value="ECO:0007669"/>
    <property type="project" value="TreeGrafter"/>
</dbReference>
<dbReference type="GO" id="GO:0004151">
    <property type="term" value="F:dihydroorotase activity"/>
    <property type="evidence" value="ECO:0007669"/>
    <property type="project" value="TreeGrafter"/>
</dbReference>
<dbReference type="PANTHER" id="PTHR11405">
    <property type="entry name" value="CARBAMOYLTRANSFERASE FAMILY MEMBER"/>
    <property type="match status" value="1"/>
</dbReference>
<keyword evidence="6" id="KW-1185">Reference proteome</keyword>
<dbReference type="EMBL" id="UZAI01016977">
    <property type="protein sequence ID" value="VDP18852.1"/>
    <property type="molecule type" value="Genomic_DNA"/>
</dbReference>
<evidence type="ECO:0000259" key="4">
    <source>
        <dbReference type="Pfam" id="PF25596"/>
    </source>
</evidence>
<dbReference type="GO" id="GO:0006541">
    <property type="term" value="P:glutamine metabolic process"/>
    <property type="evidence" value="ECO:0007669"/>
    <property type="project" value="TreeGrafter"/>
</dbReference>
<dbReference type="GO" id="GO:0006228">
    <property type="term" value="P:UTP biosynthetic process"/>
    <property type="evidence" value="ECO:0007669"/>
    <property type="project" value="TreeGrafter"/>
</dbReference>
<dbReference type="GO" id="GO:0004088">
    <property type="term" value="F:carbamoyl-phosphate synthase (glutamine-hydrolyzing) activity"/>
    <property type="evidence" value="ECO:0007669"/>
    <property type="project" value="TreeGrafter"/>
</dbReference>
<evidence type="ECO:0000256" key="3">
    <source>
        <dbReference type="ARBA" id="ARBA00022840"/>
    </source>
</evidence>
<keyword evidence="2" id="KW-0547">Nucleotide-binding</keyword>
<dbReference type="InterPro" id="IPR016185">
    <property type="entry name" value="PreATP-grasp_dom_sf"/>
</dbReference>